<name>A0A8J4SUW7_9STRA</name>
<keyword evidence="6 7" id="KW-0472">Membrane</keyword>
<gene>
    <name evidence="9" type="ORF">G195_000896</name>
</gene>
<protein>
    <recommendedName>
        <fullName evidence="8">ABC transmembrane type-1 domain-containing protein</fullName>
    </recommendedName>
</protein>
<keyword evidence="4 7" id="KW-0812">Transmembrane</keyword>
<dbReference type="GO" id="GO:0005886">
    <property type="term" value="C:plasma membrane"/>
    <property type="evidence" value="ECO:0007669"/>
    <property type="project" value="UniProtKB-SubCell"/>
</dbReference>
<dbReference type="Proteomes" id="UP000702964">
    <property type="component" value="Unassembled WGS sequence"/>
</dbReference>
<dbReference type="AlphaFoldDB" id="A0A8J4SUW7"/>
<dbReference type="Gene3D" id="3.40.190.10">
    <property type="entry name" value="Periplasmic binding protein-like II"/>
    <property type="match status" value="2"/>
</dbReference>
<evidence type="ECO:0000256" key="6">
    <source>
        <dbReference type="ARBA" id="ARBA00023136"/>
    </source>
</evidence>
<feature type="transmembrane region" description="Helical" evidence="7">
    <location>
        <begin position="157"/>
        <end position="176"/>
    </location>
</feature>
<dbReference type="SUPFAM" id="SSF53850">
    <property type="entry name" value="Periplasmic binding protein-like II"/>
    <property type="match status" value="1"/>
</dbReference>
<comment type="subcellular location">
    <subcellularLocation>
        <location evidence="1">Cell membrane</location>
        <topology evidence="1">Multi-pass membrane protein</topology>
    </subcellularLocation>
</comment>
<evidence type="ECO:0000256" key="7">
    <source>
        <dbReference type="SAM" id="Phobius"/>
    </source>
</evidence>
<dbReference type="Gene3D" id="1.10.3720.10">
    <property type="entry name" value="MetI-like"/>
    <property type="match status" value="1"/>
</dbReference>
<keyword evidence="2" id="KW-0813">Transport</keyword>
<dbReference type="Pfam" id="PF00528">
    <property type="entry name" value="BPD_transp_1"/>
    <property type="match status" value="1"/>
</dbReference>
<feature type="transmembrane region" description="Helical" evidence="7">
    <location>
        <begin position="197"/>
        <end position="218"/>
    </location>
</feature>
<dbReference type="EMBL" id="AOFI03000005">
    <property type="protein sequence ID" value="KAF4325467.1"/>
    <property type="molecule type" value="Genomic_DNA"/>
</dbReference>
<evidence type="ECO:0000259" key="8">
    <source>
        <dbReference type="PROSITE" id="PS50928"/>
    </source>
</evidence>
<feature type="domain" description="ABC transmembrane type-1" evidence="8">
    <location>
        <begin position="61"/>
        <end position="276"/>
    </location>
</feature>
<sequence length="809" mass="91498">MTYTLLIPGLVWLILFAYMPMGGLSLAFKDYKANLGIWGSPWSGFENFKYVFRDPTFIDAVWRTLYINILKLIIQFPFPIILALLLNELRMRRGKKWFQTVLTFPHFLSWIIVSGVVINVLAYDGLVNSALGLLGLPTINFLGSESNFVPMLLLTDIWKSSGWGAIIFLAAISGIDQDQYESAQIDGASRMQQMFKITLPNILPTITVMFILSVGGLMSSGFDQIFNLANAATKNVSEVLDVYIYRITFQSSTDFSFSTAVSLFRSLVNMVLLLLADRFAKWLGGDDERIQCIQCGCCPSKQFLNGQGASGGNEKDAEGNYKDNLTISVANLTEIKNGNLDNDFHKFWTDKFNVTWDYNYIDWDSWGEKLRLWINSGDLPDVAVWNYVHGDAMNSIDQGLFYKFPDDWKERWPNVAAAYKLTGLGDKLEELTGGTYVLPRPIYFENKPADPLTNQIGVIALRKDWAEAVGFELKDAYTTTELNEYAELVKEKDPGKVGNKLVPLSYNAADAMTNIIMPNSVHAMTDSPFYKGEDGQFHWGPADPETLTGLKLMQKAYKDGLLNPEFYTWKNNEGQNNFKVTGTAAVTSLGGLASYRQGLDSDMRKNLGVDSDDLVHTAIVLGDDGKYRNMEQANFWSALIFNPNISDEKFERIMDLIDYSTTKEGQLLINMGFEGKDWKYDENNELVSLLPEGTVLEDKYPARFEGLYLLGDDFSVVNPAIKKDYRERAVKLFEEKAKLGTEGQSLATYDWDVNLYDSKAKSQASFDYQNEYANLILKNGDLEANWKEWVNSKMSLVQPYLDELNKEFK</sequence>
<evidence type="ECO:0000256" key="4">
    <source>
        <dbReference type="ARBA" id="ARBA00022692"/>
    </source>
</evidence>
<dbReference type="PROSITE" id="PS50928">
    <property type="entry name" value="ABC_TM1"/>
    <property type="match status" value="1"/>
</dbReference>
<dbReference type="InterPro" id="IPR050809">
    <property type="entry name" value="UgpAE/MalFG_permease"/>
</dbReference>
<comment type="caution">
    <text evidence="9">The sequence shown here is derived from an EMBL/GenBank/DDBJ whole genome shotgun (WGS) entry which is preliminary data.</text>
</comment>
<evidence type="ECO:0000256" key="3">
    <source>
        <dbReference type="ARBA" id="ARBA00022475"/>
    </source>
</evidence>
<evidence type="ECO:0000256" key="2">
    <source>
        <dbReference type="ARBA" id="ARBA00022448"/>
    </source>
</evidence>
<organism evidence="9 10">
    <name type="scientific">Phytophthora kernoviae 00238/432</name>
    <dbReference type="NCBI Taxonomy" id="1284355"/>
    <lineage>
        <taxon>Eukaryota</taxon>
        <taxon>Sar</taxon>
        <taxon>Stramenopiles</taxon>
        <taxon>Oomycota</taxon>
        <taxon>Peronosporomycetes</taxon>
        <taxon>Peronosporales</taxon>
        <taxon>Peronosporaceae</taxon>
        <taxon>Phytophthora</taxon>
    </lineage>
</organism>
<evidence type="ECO:0000256" key="5">
    <source>
        <dbReference type="ARBA" id="ARBA00022989"/>
    </source>
</evidence>
<feature type="transmembrane region" description="Helical" evidence="7">
    <location>
        <begin position="107"/>
        <end position="126"/>
    </location>
</feature>
<dbReference type="SUPFAM" id="SSF161098">
    <property type="entry name" value="MetI-like"/>
    <property type="match status" value="1"/>
</dbReference>
<dbReference type="InterPro" id="IPR035906">
    <property type="entry name" value="MetI-like_sf"/>
</dbReference>
<dbReference type="GO" id="GO:0055085">
    <property type="term" value="P:transmembrane transport"/>
    <property type="evidence" value="ECO:0007669"/>
    <property type="project" value="InterPro"/>
</dbReference>
<evidence type="ECO:0000313" key="10">
    <source>
        <dbReference type="Proteomes" id="UP000702964"/>
    </source>
</evidence>
<evidence type="ECO:0000256" key="1">
    <source>
        <dbReference type="ARBA" id="ARBA00004651"/>
    </source>
</evidence>
<dbReference type="PANTHER" id="PTHR43227">
    <property type="entry name" value="BLL4140 PROTEIN"/>
    <property type="match status" value="1"/>
</dbReference>
<reference evidence="9" key="1">
    <citation type="journal article" date="2015" name="Genom Data">
        <title>Draft genome sequences of Phytophthora kernoviae and Phytophthora ramorum lineage EU2 from Scotland.</title>
        <authorList>
            <person name="Sambles C."/>
            <person name="Schlenzig A."/>
            <person name="O'Neill P."/>
            <person name="Grant M."/>
            <person name="Studholme D.J."/>
        </authorList>
    </citation>
    <scope>NUCLEOTIDE SEQUENCE</scope>
    <source>
        <strain evidence="9">00238/432</strain>
    </source>
</reference>
<dbReference type="PANTHER" id="PTHR43227:SF11">
    <property type="entry name" value="BLL4140 PROTEIN"/>
    <property type="match status" value="1"/>
</dbReference>
<dbReference type="CDD" id="cd06261">
    <property type="entry name" value="TM_PBP2"/>
    <property type="match status" value="1"/>
</dbReference>
<reference evidence="9" key="2">
    <citation type="submission" date="2020-02" db="EMBL/GenBank/DDBJ databases">
        <authorList>
            <person name="Studholme D.J."/>
        </authorList>
    </citation>
    <scope>NUCLEOTIDE SEQUENCE</scope>
    <source>
        <strain evidence="9">00238/432</strain>
    </source>
</reference>
<accession>A0A8J4SUW7</accession>
<proteinExistence type="predicted"/>
<dbReference type="InterPro" id="IPR000515">
    <property type="entry name" value="MetI-like"/>
</dbReference>
<keyword evidence="5 7" id="KW-1133">Transmembrane helix</keyword>
<evidence type="ECO:0000313" key="9">
    <source>
        <dbReference type="EMBL" id="KAF4325467.1"/>
    </source>
</evidence>
<keyword evidence="3" id="KW-1003">Cell membrane</keyword>
<feature type="transmembrane region" description="Helical" evidence="7">
    <location>
        <begin position="65"/>
        <end position="86"/>
    </location>
</feature>